<dbReference type="SMART" id="SM00382">
    <property type="entry name" value="AAA"/>
    <property type="match status" value="1"/>
</dbReference>
<dbReference type="RefSeq" id="WP_184018023.1">
    <property type="nucleotide sequence ID" value="NZ_JACIJC010000003.1"/>
</dbReference>
<dbReference type="SUPFAM" id="SSF52540">
    <property type="entry name" value="P-loop containing nucleoside triphosphate hydrolases"/>
    <property type="match status" value="1"/>
</dbReference>
<feature type="transmembrane region" description="Helical" evidence="8">
    <location>
        <begin position="74"/>
        <end position="94"/>
    </location>
</feature>
<dbReference type="FunFam" id="3.40.50.300:FF:000218">
    <property type="entry name" value="Multidrug ABC transporter ATP-binding protein"/>
    <property type="match status" value="1"/>
</dbReference>
<feature type="domain" description="ABC transporter" evidence="9">
    <location>
        <begin position="351"/>
        <end position="587"/>
    </location>
</feature>
<dbReference type="InterPro" id="IPR027417">
    <property type="entry name" value="P-loop_NTPase"/>
</dbReference>
<dbReference type="GO" id="GO:0005886">
    <property type="term" value="C:plasma membrane"/>
    <property type="evidence" value="ECO:0007669"/>
    <property type="project" value="UniProtKB-SubCell"/>
</dbReference>
<dbReference type="SUPFAM" id="SSF90123">
    <property type="entry name" value="ABC transporter transmembrane region"/>
    <property type="match status" value="1"/>
</dbReference>
<evidence type="ECO:0000259" key="10">
    <source>
        <dbReference type="PROSITE" id="PS50929"/>
    </source>
</evidence>
<feature type="transmembrane region" description="Helical" evidence="8">
    <location>
        <begin position="280"/>
        <end position="307"/>
    </location>
</feature>
<evidence type="ECO:0000256" key="6">
    <source>
        <dbReference type="ARBA" id="ARBA00023136"/>
    </source>
</evidence>
<dbReference type="Gene3D" id="3.40.50.300">
    <property type="entry name" value="P-loop containing nucleotide triphosphate hydrolases"/>
    <property type="match status" value="1"/>
</dbReference>
<dbReference type="PROSITE" id="PS00211">
    <property type="entry name" value="ABC_TRANSPORTER_1"/>
    <property type="match status" value="1"/>
</dbReference>
<dbReference type="PROSITE" id="PS50893">
    <property type="entry name" value="ABC_TRANSPORTER_2"/>
    <property type="match status" value="1"/>
</dbReference>
<dbReference type="PANTHER" id="PTHR43394:SF1">
    <property type="entry name" value="ATP-BINDING CASSETTE SUB-FAMILY B MEMBER 10, MITOCHONDRIAL"/>
    <property type="match status" value="1"/>
</dbReference>
<dbReference type="Pfam" id="PF00664">
    <property type="entry name" value="ABC_membrane"/>
    <property type="match status" value="1"/>
</dbReference>
<dbReference type="InterPro" id="IPR003439">
    <property type="entry name" value="ABC_transporter-like_ATP-bd"/>
</dbReference>
<evidence type="ECO:0000256" key="5">
    <source>
        <dbReference type="ARBA" id="ARBA00022989"/>
    </source>
</evidence>
<dbReference type="Proteomes" id="UP000549617">
    <property type="component" value="Unassembled WGS sequence"/>
</dbReference>
<evidence type="ECO:0000313" key="11">
    <source>
        <dbReference type="EMBL" id="MBB5686037.1"/>
    </source>
</evidence>
<proteinExistence type="predicted"/>
<dbReference type="InterPro" id="IPR036640">
    <property type="entry name" value="ABC1_TM_sf"/>
</dbReference>
<keyword evidence="2 8" id="KW-0812">Transmembrane</keyword>
<dbReference type="GO" id="GO:0090374">
    <property type="term" value="P:oligopeptide export from mitochondrion"/>
    <property type="evidence" value="ECO:0007669"/>
    <property type="project" value="TreeGrafter"/>
</dbReference>
<feature type="transmembrane region" description="Helical" evidence="8">
    <location>
        <begin position="251"/>
        <end position="274"/>
    </location>
</feature>
<keyword evidence="6 8" id="KW-0472">Membrane</keyword>
<comment type="subcellular location">
    <subcellularLocation>
        <location evidence="1">Cell membrane</location>
        <topology evidence="1">Multi-pass membrane protein</topology>
    </subcellularLocation>
</comment>
<feature type="domain" description="ABC transmembrane type-1" evidence="10">
    <location>
        <begin position="33"/>
        <end position="316"/>
    </location>
</feature>
<accession>A0A7W9AIB8</accession>
<organism evidence="11 12">
    <name type="scientific">Sphingobium boeckii</name>
    <dbReference type="NCBI Taxonomy" id="1082345"/>
    <lineage>
        <taxon>Bacteria</taxon>
        <taxon>Pseudomonadati</taxon>
        <taxon>Pseudomonadota</taxon>
        <taxon>Alphaproteobacteria</taxon>
        <taxon>Sphingomonadales</taxon>
        <taxon>Sphingomonadaceae</taxon>
        <taxon>Sphingobium</taxon>
    </lineage>
</organism>
<feature type="transmembrane region" description="Helical" evidence="8">
    <location>
        <begin position="163"/>
        <end position="191"/>
    </location>
</feature>
<dbReference type="PANTHER" id="PTHR43394">
    <property type="entry name" value="ATP-DEPENDENT PERMEASE MDL1, MITOCHONDRIAL"/>
    <property type="match status" value="1"/>
</dbReference>
<evidence type="ECO:0000256" key="2">
    <source>
        <dbReference type="ARBA" id="ARBA00022692"/>
    </source>
</evidence>
<protein>
    <submittedName>
        <fullName evidence="11">ATP-binding cassette subfamily B protein</fullName>
    </submittedName>
</protein>
<dbReference type="Pfam" id="PF00005">
    <property type="entry name" value="ABC_tran"/>
    <property type="match status" value="1"/>
</dbReference>
<name>A0A7W9AIB8_9SPHN</name>
<dbReference type="GO" id="GO:0015421">
    <property type="term" value="F:ABC-type oligopeptide transporter activity"/>
    <property type="evidence" value="ECO:0007669"/>
    <property type="project" value="TreeGrafter"/>
</dbReference>
<dbReference type="InterPro" id="IPR039421">
    <property type="entry name" value="Type_1_exporter"/>
</dbReference>
<keyword evidence="5 8" id="KW-1133">Transmembrane helix</keyword>
<dbReference type="InterPro" id="IPR017871">
    <property type="entry name" value="ABC_transporter-like_CS"/>
</dbReference>
<dbReference type="Gene3D" id="1.20.1560.10">
    <property type="entry name" value="ABC transporter type 1, transmembrane domain"/>
    <property type="match status" value="1"/>
</dbReference>
<dbReference type="GO" id="GO:0005524">
    <property type="term" value="F:ATP binding"/>
    <property type="evidence" value="ECO:0007669"/>
    <property type="project" value="UniProtKB-KW"/>
</dbReference>
<keyword evidence="3" id="KW-0547">Nucleotide-binding</keyword>
<evidence type="ECO:0000256" key="3">
    <source>
        <dbReference type="ARBA" id="ARBA00022741"/>
    </source>
</evidence>
<dbReference type="InterPro" id="IPR003593">
    <property type="entry name" value="AAA+_ATPase"/>
</dbReference>
<gene>
    <name evidence="11" type="ORF">FHS49_002053</name>
</gene>
<feature type="transmembrane region" description="Helical" evidence="8">
    <location>
        <begin position="30"/>
        <end position="53"/>
    </location>
</feature>
<reference evidence="11 12" key="1">
    <citation type="submission" date="2020-08" db="EMBL/GenBank/DDBJ databases">
        <title>Genomic Encyclopedia of Type Strains, Phase IV (KMG-IV): sequencing the most valuable type-strain genomes for metagenomic binning, comparative biology and taxonomic classification.</title>
        <authorList>
            <person name="Goeker M."/>
        </authorList>
    </citation>
    <scope>NUCLEOTIDE SEQUENCE [LARGE SCALE GENOMIC DNA]</scope>
    <source>
        <strain evidence="11 12">DSM 25079</strain>
    </source>
</reference>
<dbReference type="InterPro" id="IPR011527">
    <property type="entry name" value="ABC1_TM_dom"/>
</dbReference>
<sequence>MADSITEKNGAGRKLGNLQMVWHVAIRYPGVIAGACIALILAAGSTLAIPAGFKRVIDNGFSAGGNGADVSDHFRYLLMIVVVLAIATAMRFYFVSWLGERVVADIRAMVQRNLLRLPPRFFEENRPSEIASRMTADTAVIEQIVGTTISVALRNLFMGIGGIVYLFTLAPMLTLILLAGIPIIVLPIVLIGRKLQVLSRTSLDRVADVGAMISETLGAMKIVQAFGQEKREAERFQSAVDSAFVTARTRILLRAIMTSIVIALVFGSITLVMWKGALDVMAGTLSGGTIAAFVLTGGLVAGAFGSLTEVYGDLLRGAGAAGRLAELLAEQPEIAPPAHPLLLPQPARGAIRFEHVTFHYPTRREVSALADFSLSVSPGETVAVVGPSGAGKTTLFQMIQRFYDPDAGTVRLDGIALPDADPADIRARIAMVPQETVIFAASARDNLRYGDWTAGDAQLWAAAEAANAADFLRKLPQGLDTFMGEGGARLSGGQRQRLAIARAILRNAPVLLLDEATSALDAESERLVQQALEKLMEDRTTIVIAHRLATVRAADRIIVMEEGRIVEEGSHDQLTTRGGLYARLARLQFEGLAA</sequence>
<dbReference type="CDD" id="cd18575">
    <property type="entry name" value="ABC_6TM_bac_exporter_ABCB8_10_like"/>
    <property type="match status" value="1"/>
</dbReference>
<comment type="function">
    <text evidence="7">Part of an ABC transporter complex. Transmembrane domains (TMD) form a pore in the inner membrane and the ATP-binding domain (NBD) is responsible for energy generation.</text>
</comment>
<evidence type="ECO:0000256" key="8">
    <source>
        <dbReference type="SAM" id="Phobius"/>
    </source>
</evidence>
<evidence type="ECO:0000256" key="1">
    <source>
        <dbReference type="ARBA" id="ARBA00004651"/>
    </source>
</evidence>
<dbReference type="AlphaFoldDB" id="A0A7W9AIB8"/>
<dbReference type="GO" id="GO:0016887">
    <property type="term" value="F:ATP hydrolysis activity"/>
    <property type="evidence" value="ECO:0007669"/>
    <property type="project" value="InterPro"/>
</dbReference>
<evidence type="ECO:0000313" key="12">
    <source>
        <dbReference type="Proteomes" id="UP000549617"/>
    </source>
</evidence>
<keyword evidence="12" id="KW-1185">Reference proteome</keyword>
<keyword evidence="4 11" id="KW-0067">ATP-binding</keyword>
<dbReference type="PROSITE" id="PS50929">
    <property type="entry name" value="ABC_TM1F"/>
    <property type="match status" value="1"/>
</dbReference>
<evidence type="ECO:0000259" key="9">
    <source>
        <dbReference type="PROSITE" id="PS50893"/>
    </source>
</evidence>
<evidence type="ECO:0000256" key="4">
    <source>
        <dbReference type="ARBA" id="ARBA00022840"/>
    </source>
</evidence>
<comment type="caution">
    <text evidence="11">The sequence shown here is derived from an EMBL/GenBank/DDBJ whole genome shotgun (WGS) entry which is preliminary data.</text>
</comment>
<evidence type="ECO:0000256" key="7">
    <source>
        <dbReference type="ARBA" id="ARBA00024725"/>
    </source>
</evidence>
<dbReference type="EMBL" id="JACIJC010000003">
    <property type="protein sequence ID" value="MBB5686037.1"/>
    <property type="molecule type" value="Genomic_DNA"/>
</dbReference>